<dbReference type="CDD" id="cd16936">
    <property type="entry name" value="HATPase_RsbW-like"/>
    <property type="match status" value="1"/>
</dbReference>
<evidence type="ECO:0000256" key="7">
    <source>
        <dbReference type="ARBA" id="ARBA00022840"/>
    </source>
</evidence>
<dbReference type="Gene3D" id="3.30.565.10">
    <property type="entry name" value="Histidine kinase-like ATPase, C-terminal domain"/>
    <property type="match status" value="1"/>
</dbReference>
<name>A0A6C2D2F9_9RHOO</name>
<keyword evidence="10" id="KW-1185">Reference proteome</keyword>
<dbReference type="PANTHER" id="PTHR41523">
    <property type="entry name" value="TWO-COMPONENT SYSTEM SENSOR PROTEIN"/>
    <property type="match status" value="1"/>
</dbReference>
<evidence type="ECO:0000256" key="4">
    <source>
        <dbReference type="ARBA" id="ARBA00022679"/>
    </source>
</evidence>
<accession>A0A6C2D2F9</accession>
<dbReference type="InterPro" id="IPR011495">
    <property type="entry name" value="Sig_transdc_His_kin_sub2_dim/P"/>
</dbReference>
<evidence type="ECO:0000256" key="5">
    <source>
        <dbReference type="ARBA" id="ARBA00022741"/>
    </source>
</evidence>
<evidence type="ECO:0000259" key="8">
    <source>
        <dbReference type="Pfam" id="PF07568"/>
    </source>
</evidence>
<dbReference type="OrthoDB" id="434992at2"/>
<evidence type="ECO:0000313" key="10">
    <source>
        <dbReference type="Proteomes" id="UP000389128"/>
    </source>
</evidence>
<dbReference type="Pfam" id="PF07568">
    <property type="entry name" value="HisKA_2"/>
    <property type="match status" value="1"/>
</dbReference>
<comment type="caution">
    <text evidence="9">The sequence shown here is derived from an EMBL/GenBank/DDBJ whole genome shotgun (WGS) entry which is preliminary data.</text>
</comment>
<keyword evidence="6 9" id="KW-0418">Kinase</keyword>
<keyword evidence="7" id="KW-0067">ATP-binding</keyword>
<evidence type="ECO:0000256" key="3">
    <source>
        <dbReference type="ARBA" id="ARBA00022553"/>
    </source>
</evidence>
<evidence type="ECO:0000256" key="1">
    <source>
        <dbReference type="ARBA" id="ARBA00000085"/>
    </source>
</evidence>
<dbReference type="PANTHER" id="PTHR41523:SF8">
    <property type="entry name" value="ETHYLENE RESPONSE SENSOR PROTEIN"/>
    <property type="match status" value="1"/>
</dbReference>
<keyword evidence="3" id="KW-0597">Phosphoprotein</keyword>
<dbReference type="EMBL" id="SDKK01000005">
    <property type="protein sequence ID" value="TYC60251.1"/>
    <property type="molecule type" value="Genomic_DNA"/>
</dbReference>
<keyword evidence="4" id="KW-0808">Transferase</keyword>
<dbReference type="EC" id="2.7.13.3" evidence="2"/>
<feature type="domain" description="Signal transduction histidine kinase subgroup 2 dimerisation and phosphoacceptor" evidence="8">
    <location>
        <begin position="58"/>
        <end position="126"/>
    </location>
</feature>
<dbReference type="Proteomes" id="UP000389128">
    <property type="component" value="Unassembled WGS sequence"/>
</dbReference>
<keyword evidence="5" id="KW-0547">Nucleotide-binding</keyword>
<dbReference type="InterPro" id="IPR036890">
    <property type="entry name" value="HATPase_C_sf"/>
</dbReference>
<dbReference type="SUPFAM" id="SSF55874">
    <property type="entry name" value="ATPase domain of HSP90 chaperone/DNA topoisomerase II/histidine kinase"/>
    <property type="match status" value="1"/>
</dbReference>
<organism evidence="9 10">
    <name type="scientific">Zoogloea oleivorans</name>
    <dbReference type="NCBI Taxonomy" id="1552750"/>
    <lineage>
        <taxon>Bacteria</taxon>
        <taxon>Pseudomonadati</taxon>
        <taxon>Pseudomonadota</taxon>
        <taxon>Betaproteobacteria</taxon>
        <taxon>Rhodocyclales</taxon>
        <taxon>Zoogloeaceae</taxon>
        <taxon>Zoogloea</taxon>
    </lineage>
</organism>
<dbReference type="GO" id="GO:0004673">
    <property type="term" value="F:protein histidine kinase activity"/>
    <property type="evidence" value="ECO:0007669"/>
    <property type="project" value="UniProtKB-EC"/>
</dbReference>
<comment type="catalytic activity">
    <reaction evidence="1">
        <text>ATP + protein L-histidine = ADP + protein N-phospho-L-histidine.</text>
        <dbReference type="EC" id="2.7.13.3"/>
    </reaction>
</comment>
<protein>
    <recommendedName>
        <fullName evidence="2">histidine kinase</fullName>
        <ecNumber evidence="2">2.7.13.3</ecNumber>
    </recommendedName>
</protein>
<evidence type="ECO:0000256" key="2">
    <source>
        <dbReference type="ARBA" id="ARBA00012438"/>
    </source>
</evidence>
<evidence type="ECO:0000256" key="6">
    <source>
        <dbReference type="ARBA" id="ARBA00022777"/>
    </source>
</evidence>
<dbReference type="GO" id="GO:0005524">
    <property type="term" value="F:ATP binding"/>
    <property type="evidence" value="ECO:0007669"/>
    <property type="project" value="UniProtKB-KW"/>
</dbReference>
<evidence type="ECO:0000313" key="9">
    <source>
        <dbReference type="EMBL" id="TYC60251.1"/>
    </source>
</evidence>
<sequence length="264" mass="28462">MSIAAGLGAHQPDRRLPLAQQRQGRCGEVQAATAAAKVLTYFKFRFLRRPRWEALLREGHHRIKNSLQGLAALLHRHAGSAGEQAAVLTEAVGQVRAIAAVHDLYSRQGQPPVTLAELLDTLVKSVDGLYPEHSPIERIPASGIDNTAIPSSEVVPLAIIVNELLTNAAKHGSPGTSPQDMIRVHTRADENGISLRIDNPGSLPAGFDFDDRQGLGNGLQLMAALLNPPHTDLSLRQVTPQTVSATLHLARPPIRPQHNLSHVP</sequence>
<dbReference type="AlphaFoldDB" id="A0A6C2D2F9"/>
<reference evidence="9 10" key="1">
    <citation type="submission" date="2019-01" db="EMBL/GenBank/DDBJ databases">
        <title>Zoogloea oleivorans genome sequencing and assembly.</title>
        <authorList>
            <person name="Tancsics A."/>
            <person name="Farkas M."/>
            <person name="Kriszt B."/>
            <person name="Maroti G."/>
            <person name="Horvath B."/>
        </authorList>
    </citation>
    <scope>NUCLEOTIDE SEQUENCE [LARGE SCALE GENOMIC DNA]</scope>
    <source>
        <strain evidence="9 10">Buc</strain>
    </source>
</reference>
<gene>
    <name evidence="9" type="ORF">ETQ85_07065</name>
</gene>
<proteinExistence type="predicted"/>